<feature type="compositionally biased region" description="Polar residues" evidence="1">
    <location>
        <begin position="266"/>
        <end position="282"/>
    </location>
</feature>
<evidence type="ECO:0000256" key="2">
    <source>
        <dbReference type="SAM" id="Phobius"/>
    </source>
</evidence>
<accession>U1HTX1</accession>
<feature type="transmembrane region" description="Helical" evidence="2">
    <location>
        <begin position="7"/>
        <end position="30"/>
    </location>
</feature>
<keyword evidence="4" id="KW-1185">Reference proteome</keyword>
<protein>
    <submittedName>
        <fullName evidence="3">Uncharacterized protein</fullName>
    </submittedName>
</protein>
<evidence type="ECO:0000313" key="4">
    <source>
        <dbReference type="Proteomes" id="UP000019373"/>
    </source>
</evidence>
<dbReference type="RefSeq" id="XP_007801592.1">
    <property type="nucleotide sequence ID" value="XM_007803401.1"/>
</dbReference>
<feature type="transmembrane region" description="Helical" evidence="2">
    <location>
        <begin position="81"/>
        <end position="102"/>
    </location>
</feature>
<sequence length="634" mass="71314">MDRIFAIAAYSLAELICFFVGIILGITRYYNGLRFHNIYKFSLSTKQFVGEFLVFVLAEGLIGCLIGLCERQKFKPAPTSLQPIIGLLVSTLLIGLICEVYIRWNLHWKSLQTFLASRPLSVFVAALYLIIILVLVPLGLWLLLSRYNEPVGRVLVALGSFFVHLTFVVIPLYLMWQSQRTQRLSIPVWKRSFLYPGLFGSFVGIVGIVLSVRLHQLHLFFLGENIITAIQLISWIPLLIWNSLAKGRTKNEGVKDETLKTPRSCLKTSSSCGTLDTTGRDQPQTKRDDDIPSGQGSQLDALIPFEDWKTEASNDENNGYSILSYRRSDGTTTHKRVSMPMTQSNSSEPQRLLPVLRPVHLKSTIDHKGQPDKEDEEDEEHKQIPIAGNVCCKFDQGVDIRSNWFPNLGLRGLTTVEKVSKVELSTLLKEHARDMELANPWDEEFHNFTDDGPAPWLDSQTDTRQCILTLFHLLRRGCEYSSLSYSRVSLAFEKTMQHMGDILQESFTDTEQPVAGVLCSASTGYNCKTVLNVLIMFMTIGARFMIQDYCGQVVMGSLEHVQEHSDDMVDLYFEVSDGPSVIFGGWLGWLPFMWAAGPKGPKITLSEDGLALPPSWFLGEAPHVSSSVNSDRDD</sequence>
<keyword evidence="2" id="KW-0472">Membrane</keyword>
<feature type="transmembrane region" description="Helical" evidence="2">
    <location>
        <begin position="219"/>
        <end position="241"/>
    </location>
</feature>
<dbReference type="GeneID" id="19239711"/>
<feature type="transmembrane region" description="Helical" evidence="2">
    <location>
        <begin position="193"/>
        <end position="212"/>
    </location>
</feature>
<dbReference type="AlphaFoldDB" id="U1HTX1"/>
<feature type="transmembrane region" description="Helical" evidence="2">
    <location>
        <begin position="50"/>
        <end position="69"/>
    </location>
</feature>
<keyword evidence="2" id="KW-1133">Transmembrane helix</keyword>
<dbReference type="Proteomes" id="UP000019373">
    <property type="component" value="Unassembled WGS sequence"/>
</dbReference>
<name>U1HTX1_ENDPU</name>
<feature type="transmembrane region" description="Helical" evidence="2">
    <location>
        <begin position="122"/>
        <end position="144"/>
    </location>
</feature>
<organism evidence="3 4">
    <name type="scientific">Endocarpon pusillum (strain Z07020 / HMAS-L-300199)</name>
    <name type="common">Lichen-forming fungus</name>
    <dbReference type="NCBI Taxonomy" id="1263415"/>
    <lineage>
        <taxon>Eukaryota</taxon>
        <taxon>Fungi</taxon>
        <taxon>Dikarya</taxon>
        <taxon>Ascomycota</taxon>
        <taxon>Pezizomycotina</taxon>
        <taxon>Eurotiomycetes</taxon>
        <taxon>Chaetothyriomycetidae</taxon>
        <taxon>Verrucariales</taxon>
        <taxon>Verrucariaceae</taxon>
        <taxon>Endocarpon</taxon>
    </lineage>
</organism>
<dbReference type="HOGENOM" id="CLU_431487_0_0_1"/>
<proteinExistence type="predicted"/>
<keyword evidence="2" id="KW-0812">Transmembrane</keyword>
<gene>
    <name evidence="3" type="ORF">EPUS_04757</name>
</gene>
<reference evidence="4" key="1">
    <citation type="journal article" date="2014" name="BMC Genomics">
        <title>Genome characteristics reveal the impact of lichenization on lichen-forming fungus Endocarpon pusillum Hedwig (Verrucariales, Ascomycota).</title>
        <authorList>
            <person name="Wang Y.-Y."/>
            <person name="Liu B."/>
            <person name="Zhang X.-Y."/>
            <person name="Zhou Q.-M."/>
            <person name="Zhang T."/>
            <person name="Li H."/>
            <person name="Yu Y.-F."/>
            <person name="Zhang X.-L."/>
            <person name="Hao X.-Y."/>
            <person name="Wang M."/>
            <person name="Wang L."/>
            <person name="Wei J.-C."/>
        </authorList>
    </citation>
    <scope>NUCLEOTIDE SEQUENCE [LARGE SCALE GENOMIC DNA]</scope>
    <source>
        <strain evidence="4">Z07020 / HMAS-L-300199</strain>
    </source>
</reference>
<feature type="transmembrane region" description="Helical" evidence="2">
    <location>
        <begin position="151"/>
        <end position="173"/>
    </location>
</feature>
<evidence type="ECO:0000256" key="1">
    <source>
        <dbReference type="SAM" id="MobiDB-lite"/>
    </source>
</evidence>
<dbReference type="EMBL" id="KE721051">
    <property type="protein sequence ID" value="ERF72704.1"/>
    <property type="molecule type" value="Genomic_DNA"/>
</dbReference>
<feature type="region of interest" description="Disordered" evidence="1">
    <location>
        <begin position="266"/>
        <end position="298"/>
    </location>
</feature>
<evidence type="ECO:0000313" key="3">
    <source>
        <dbReference type="EMBL" id="ERF72704.1"/>
    </source>
</evidence>